<keyword evidence="1 3" id="KW-0547">Nucleotide-binding</keyword>
<feature type="coiled-coil region" evidence="4">
    <location>
        <begin position="487"/>
        <end position="514"/>
    </location>
</feature>
<comment type="similarity">
    <text evidence="3">Belongs to the TRAFAC class myosin-kinesin ATPase superfamily. Kinesin family.</text>
</comment>
<dbReference type="SMART" id="SM00129">
    <property type="entry name" value="KISc"/>
    <property type="match status" value="1"/>
</dbReference>
<dbReference type="InterPro" id="IPR019821">
    <property type="entry name" value="Kinesin_motor_CS"/>
</dbReference>
<evidence type="ECO:0000313" key="7">
    <source>
        <dbReference type="EMBL" id="OMJ15264.1"/>
    </source>
</evidence>
<feature type="region of interest" description="Disordered" evidence="5">
    <location>
        <begin position="988"/>
        <end position="1012"/>
    </location>
</feature>
<dbReference type="InterPro" id="IPR001752">
    <property type="entry name" value="Kinesin_motor_dom"/>
</dbReference>
<feature type="compositionally biased region" description="Polar residues" evidence="5">
    <location>
        <begin position="824"/>
        <end position="834"/>
    </location>
</feature>
<dbReference type="GO" id="GO:0008017">
    <property type="term" value="F:microtubule binding"/>
    <property type="evidence" value="ECO:0007669"/>
    <property type="project" value="InterPro"/>
</dbReference>
<evidence type="ECO:0000256" key="3">
    <source>
        <dbReference type="PROSITE-ProRule" id="PRU00283"/>
    </source>
</evidence>
<feature type="domain" description="Kinesin motor" evidence="6">
    <location>
        <begin position="12"/>
        <end position="479"/>
    </location>
</feature>
<evidence type="ECO:0000256" key="4">
    <source>
        <dbReference type="SAM" id="Coils"/>
    </source>
</evidence>
<evidence type="ECO:0000256" key="1">
    <source>
        <dbReference type="ARBA" id="ARBA00022741"/>
    </source>
</evidence>
<dbReference type="EMBL" id="LSSN01002727">
    <property type="protein sequence ID" value="OMJ15264.1"/>
    <property type="molecule type" value="Genomic_DNA"/>
</dbReference>
<dbReference type="GO" id="GO:0005524">
    <property type="term" value="F:ATP binding"/>
    <property type="evidence" value="ECO:0007669"/>
    <property type="project" value="UniProtKB-UniRule"/>
</dbReference>
<evidence type="ECO:0000259" key="6">
    <source>
        <dbReference type="PROSITE" id="PS50067"/>
    </source>
</evidence>
<dbReference type="SUPFAM" id="SSF52540">
    <property type="entry name" value="P-loop containing nucleoside triphosphate hydrolases"/>
    <property type="match status" value="1"/>
</dbReference>
<dbReference type="InterPro" id="IPR022164">
    <property type="entry name" value="Kinesin-like"/>
</dbReference>
<dbReference type="PROSITE" id="PS00411">
    <property type="entry name" value="KINESIN_MOTOR_1"/>
    <property type="match status" value="1"/>
</dbReference>
<feature type="compositionally biased region" description="Polar residues" evidence="5">
    <location>
        <begin position="398"/>
        <end position="410"/>
    </location>
</feature>
<accession>A0A1R1XKW7</accession>
<reference evidence="7 8" key="1">
    <citation type="submission" date="2017-01" db="EMBL/GenBank/DDBJ databases">
        <authorList>
            <person name="Mah S.A."/>
            <person name="Swanson W.J."/>
            <person name="Moy G.W."/>
            <person name="Vacquier V.D."/>
        </authorList>
    </citation>
    <scope>NUCLEOTIDE SEQUENCE [LARGE SCALE GENOMIC DNA]</scope>
    <source>
        <strain evidence="7 8">GSMNP</strain>
    </source>
</reference>
<gene>
    <name evidence="7" type="ORF">AYI70_g7383</name>
</gene>
<evidence type="ECO:0000313" key="8">
    <source>
        <dbReference type="Proteomes" id="UP000187283"/>
    </source>
</evidence>
<dbReference type="PROSITE" id="PS50067">
    <property type="entry name" value="KINESIN_MOTOR_2"/>
    <property type="match status" value="1"/>
</dbReference>
<dbReference type="Pfam" id="PF12473">
    <property type="entry name" value="DUF3694"/>
    <property type="match status" value="1"/>
</dbReference>
<name>A0A1R1XKW7_9FUNG</name>
<dbReference type="STRING" id="133412.A0A1R1XKW7"/>
<keyword evidence="8" id="KW-1185">Reference proteome</keyword>
<feature type="region of interest" description="Disordered" evidence="5">
    <location>
        <begin position="811"/>
        <end position="834"/>
    </location>
</feature>
<dbReference type="OrthoDB" id="3176171at2759"/>
<organism evidence="7 8">
    <name type="scientific">Smittium culicis</name>
    <dbReference type="NCBI Taxonomy" id="133412"/>
    <lineage>
        <taxon>Eukaryota</taxon>
        <taxon>Fungi</taxon>
        <taxon>Fungi incertae sedis</taxon>
        <taxon>Zoopagomycota</taxon>
        <taxon>Kickxellomycotina</taxon>
        <taxon>Harpellomycetes</taxon>
        <taxon>Harpellales</taxon>
        <taxon>Legeriomycetaceae</taxon>
        <taxon>Smittium</taxon>
    </lineage>
</organism>
<keyword evidence="2 3" id="KW-0067">ATP-binding</keyword>
<proteinExistence type="inferred from homology"/>
<comment type="caution">
    <text evidence="7">The sequence shown here is derived from an EMBL/GenBank/DDBJ whole genome shotgun (WGS) entry which is preliminary data.</text>
</comment>
<dbReference type="InterPro" id="IPR027417">
    <property type="entry name" value="P-loop_NTPase"/>
</dbReference>
<dbReference type="InterPro" id="IPR036961">
    <property type="entry name" value="Kinesin_motor_dom_sf"/>
</dbReference>
<dbReference type="Pfam" id="PF00225">
    <property type="entry name" value="Kinesin"/>
    <property type="match status" value="1"/>
</dbReference>
<sequence>MVSNNPPNELNNITVSVRCRPLSISENEKKNLTLSPSGNNKLLIHTKTIFKTQKKNTTLQSQLQNIQFTSINENTEKFPNNSSKTYTFDNIFWPYGDRDPNIIYKYSQLDVYNSVAKPLLEHAFLGYNISIFAYGQSGSGKTYTMFGNLDSTHSISHNLDLKALNNDSDKESSSSNSSIYAKNQHDWGIVPRICHDLFEHLNKKCDYNQVSYGLTSNLNYINSDEINSDSSQKAHIEVSYYEIYSEKVYDLLSPSEIKKSLRVREHPALGPYIEDLTVAAVSSVNEIMDVLTAGNEKRVTASTNLNSVSSRSHAVFTIKLVQKTFNEEKNSLIETASKISLVDLAGSEKIHLTGATDLRMREGISINKSLTTLSKVTSALAASSASSSLHNSPRRLSHSTNSPSLANNHSPGNSFFESKFRSIKAKPPVHIPYRDSVLTWLLKESLGGNSRTSLIATVNPLNYNETLSTLNYAERTKKIVNVAVVNEDSTDSLVNELKQEIKLLKEQLADLANNQNIIQNVSILQNNNINLDSQAINNLNYVPGSNNSSKPISHSSNESLSLANINITNNYINLVNVPEANQSTQINSFSKNNIVEIPLLNEEIGKVSTLPEPNQILKIQDRIVETEKFIKEFSLPWEQKLRRTRTLIDSRSNHRISNSDILPGPKNLLEPNYQVDPINLQKITRTQSNKDSLLENPLNIPNKNLENSANFYGVLVESSEYLEPVKTPKVYYLKRGLKEKSSYNSTSSDTIFGSIINKKASQIKTQSVLKNSFRRINETRKAGKVYSSSYAERLSPKNFFLYNLDFDSGFSRSKSNSSERETNPPRNNTNYSYNFESNETKANSFKSSTPKSNTSSNLCSLDINNDNSEYSCVQNINKKYNYEYINNINCTNCQESISIDLFGKLDKDIFDIKLSSLSDSFLNLEPNQSIKTGERLHEDLWLTPKAHELVIYANFLEIDDFGNWVKVPVVPIHNTIGKSLSSNCISSDNMTESNKRNKNNIPQKSNKACPKYSSESINIEQDLGDAINGLVGNKINSTITNNLNRLDNNSKILDLDNYNYDRNSTIQSQSRNSFPSEFSSEYFIDSKSKRFEKPNKSINPVYEKNKEKSTQEVFILKQGLQRMLQVSVAHNSGRNLDLEIKNVFFGRKSTQSIHNNIMKNDSSFDRANFNQSCSSNEENINSSILKIVSNKKFVNLSDNRTFVNFVGVWDSFRHFSDGQESISSKNEVKNVLITIEAGIKGVDETLFIDVPLFFKVISRNSVLFDSNPWTDPKSPMYSSIYSILKSNKSDTNDNSKVVAPKLNSILENPNRINLPKSIESSYIENYLSPVYKSYQLLLEPNKNTEDLEENLWKFNYNNIYIRGQELLKKSCFGTPDMISSYSKLEEWLKWAGHVNYYKTILNIFENKVTKVSSYSLEDKNLVKSKSLVVKDFIYELNKKYDQNKLIKESTKFSFVPSRVALSLLNIEQNSPVNRYHIESFIPVRLNKNSVFEFFGYLKIPDESMKNWTVKFVVVQKRIQINIPEILLGHSSIFILTRRKEFLKTVFV</sequence>
<feature type="region of interest" description="Disordered" evidence="5">
    <location>
        <begin position="384"/>
        <end position="410"/>
    </location>
</feature>
<dbReference type="PRINTS" id="PR00380">
    <property type="entry name" value="KINESINHEAVY"/>
</dbReference>
<dbReference type="GO" id="GO:0003777">
    <property type="term" value="F:microtubule motor activity"/>
    <property type="evidence" value="ECO:0007669"/>
    <property type="project" value="InterPro"/>
</dbReference>
<dbReference type="Proteomes" id="UP000187283">
    <property type="component" value="Unassembled WGS sequence"/>
</dbReference>
<keyword evidence="3" id="KW-0505">Motor protein</keyword>
<dbReference type="PANTHER" id="PTHR47117">
    <property type="entry name" value="STAR-RELATED LIPID TRANSFER PROTEIN 9"/>
    <property type="match status" value="1"/>
</dbReference>
<keyword evidence="4" id="KW-0175">Coiled coil</keyword>
<evidence type="ECO:0000256" key="5">
    <source>
        <dbReference type="SAM" id="MobiDB-lite"/>
    </source>
</evidence>
<dbReference type="GO" id="GO:0007018">
    <property type="term" value="P:microtubule-based movement"/>
    <property type="evidence" value="ECO:0007669"/>
    <property type="project" value="InterPro"/>
</dbReference>
<evidence type="ECO:0000256" key="2">
    <source>
        <dbReference type="ARBA" id="ARBA00022840"/>
    </source>
</evidence>
<feature type="binding site" evidence="3">
    <location>
        <begin position="135"/>
        <end position="142"/>
    </location>
    <ligand>
        <name>ATP</name>
        <dbReference type="ChEBI" id="CHEBI:30616"/>
    </ligand>
</feature>
<dbReference type="Gene3D" id="3.40.850.10">
    <property type="entry name" value="Kinesin motor domain"/>
    <property type="match status" value="1"/>
</dbReference>
<protein>
    <submittedName>
        <fullName evidence="7">Kinesin-like protein KIF1B</fullName>
    </submittedName>
</protein>